<gene>
    <name evidence="6" type="ORF">FGO68_gene6638</name>
</gene>
<dbReference type="SUPFAM" id="SSF53300">
    <property type="entry name" value="vWA-like"/>
    <property type="match status" value="1"/>
</dbReference>
<protein>
    <recommendedName>
        <fullName evidence="5">VWFA domain-containing protein</fullName>
    </recommendedName>
</protein>
<reference evidence="6" key="1">
    <citation type="submission" date="2019-06" db="EMBL/GenBank/DDBJ databases">
        <authorList>
            <person name="Zheng W."/>
        </authorList>
    </citation>
    <scope>NUCLEOTIDE SEQUENCE</scope>
    <source>
        <strain evidence="6">QDHG01</strain>
    </source>
</reference>
<dbReference type="OrthoDB" id="422053at2759"/>
<keyword evidence="2" id="KW-0964">Secreted</keyword>
<dbReference type="InterPro" id="IPR036465">
    <property type="entry name" value="vWFA_dom_sf"/>
</dbReference>
<dbReference type="PANTHER" id="PTHR47763">
    <property type="entry name" value="ALPHA-PROTEIN KINASE VWKA"/>
    <property type="match status" value="1"/>
</dbReference>
<evidence type="ECO:0000256" key="3">
    <source>
        <dbReference type="ARBA" id="ARBA00022729"/>
    </source>
</evidence>
<feature type="domain" description="VWFA" evidence="5">
    <location>
        <begin position="94"/>
        <end position="173"/>
    </location>
</feature>
<organism evidence="6 7">
    <name type="scientific">Halteria grandinella</name>
    <dbReference type="NCBI Taxonomy" id="5974"/>
    <lineage>
        <taxon>Eukaryota</taxon>
        <taxon>Sar</taxon>
        <taxon>Alveolata</taxon>
        <taxon>Ciliophora</taxon>
        <taxon>Intramacronucleata</taxon>
        <taxon>Spirotrichea</taxon>
        <taxon>Stichotrichia</taxon>
        <taxon>Sporadotrichida</taxon>
        <taxon>Halteriidae</taxon>
        <taxon>Halteria</taxon>
    </lineage>
</organism>
<dbReference type="AlphaFoldDB" id="A0A8J8T5I8"/>
<proteinExistence type="predicted"/>
<dbReference type="Pfam" id="PF25106">
    <property type="entry name" value="VWA_4"/>
    <property type="match status" value="1"/>
</dbReference>
<comment type="subcellular location">
    <subcellularLocation>
        <location evidence="1">Secreted</location>
    </subcellularLocation>
</comment>
<dbReference type="Proteomes" id="UP000785679">
    <property type="component" value="Unassembled WGS sequence"/>
</dbReference>
<keyword evidence="7" id="KW-1185">Reference proteome</keyword>
<evidence type="ECO:0000256" key="2">
    <source>
        <dbReference type="ARBA" id="ARBA00022525"/>
    </source>
</evidence>
<comment type="caution">
    <text evidence="6">The sequence shown here is derived from an EMBL/GenBank/DDBJ whole genome shotgun (WGS) entry which is preliminary data.</text>
</comment>
<evidence type="ECO:0000313" key="7">
    <source>
        <dbReference type="Proteomes" id="UP000785679"/>
    </source>
</evidence>
<evidence type="ECO:0000256" key="1">
    <source>
        <dbReference type="ARBA" id="ARBA00004613"/>
    </source>
</evidence>
<accession>A0A8J8T5I8</accession>
<dbReference type="EMBL" id="RRYP01005093">
    <property type="protein sequence ID" value="TNV82326.1"/>
    <property type="molecule type" value="Genomic_DNA"/>
</dbReference>
<dbReference type="Gene3D" id="3.40.50.410">
    <property type="entry name" value="von Willebrand factor, type A domain"/>
    <property type="match status" value="1"/>
</dbReference>
<dbReference type="InterPro" id="IPR002035">
    <property type="entry name" value="VWF_A"/>
</dbReference>
<evidence type="ECO:0000259" key="5">
    <source>
        <dbReference type="PROSITE" id="PS50234"/>
    </source>
</evidence>
<sequence>MARAPKKVVAAKKAPKTKVVKKEKAPKKKAAEPKKGIKAAAKAPAVKKAVAPPVLAKKASSVKKAAEPVPAPVLTKAPSLTAKKSSSKGGKTLDLCLLLDCTGSMSSWIQRSKDTLHEIIDTVKAANPGLTIRVCFVGYRDVKDTPRFSIQEFSENIAEVKKFISSVGASGGGDFPEDVQGGFHKALAMDWEENSIKTAFHIFDAPGHGKDLCPGGGDDYPGGSPDGYKIQDQMLEFARKKINFTCVKVNDSCNAMIKIMTESYAAGGMNLNITDLSNACKNKSQAEVTKDFVTAATSYIISVSGGADGKPGKGGAGAAKKIVRKNKPLWDSTKIAVGQWLSQTQYYHVTAVDGNRVTVENQWGNMMHVSKDIIEKMDSGNHFEKEVGMNMTTLADLIETLSDTIFQVNFRKQPNREDAEELLKAAKFGDLKDKAKLTALAKSIIEGEPCNMICHLVKAENHLGRSTVIDLTAKTENKFRQIDHRTIDSIIFRNVKYSLKKGAKKVEEEEKKKDEPKWDSKKLAVGNWFSGTSYFKIVRIDGDEVVTSSDGKSVTVSKDICEYEMHNSSVYSKEEKMALTKVVKVLKDAHSSVLQVAFNCKTDDKQVQEKLSACTEQEFKNAKQLAQELLLGRESVLTGRLSTSENNKLGRSLFRAFDGSPFAQIDHRTIRWLILKDIKYIVQ</sequence>
<dbReference type="InterPro" id="IPR052969">
    <property type="entry name" value="Thr-specific_kinase-like"/>
</dbReference>
<feature type="region of interest" description="Disordered" evidence="4">
    <location>
        <begin position="1"/>
        <end position="39"/>
    </location>
</feature>
<keyword evidence="3" id="KW-0732">Signal</keyword>
<evidence type="ECO:0000313" key="6">
    <source>
        <dbReference type="EMBL" id="TNV82326.1"/>
    </source>
</evidence>
<feature type="compositionally biased region" description="Basic residues" evidence="4">
    <location>
        <begin position="1"/>
        <end position="28"/>
    </location>
</feature>
<dbReference type="PROSITE" id="PS50234">
    <property type="entry name" value="VWFA"/>
    <property type="match status" value="1"/>
</dbReference>
<dbReference type="InterPro" id="IPR056861">
    <property type="entry name" value="HMCN1-like_VWA"/>
</dbReference>
<evidence type="ECO:0000256" key="4">
    <source>
        <dbReference type="SAM" id="MobiDB-lite"/>
    </source>
</evidence>
<name>A0A8J8T5I8_HALGN</name>